<evidence type="ECO:0000313" key="3">
    <source>
        <dbReference type="EMBL" id="MFD2909834.1"/>
    </source>
</evidence>
<gene>
    <name evidence="3" type="ORF">ACFSX9_13935</name>
</gene>
<dbReference type="InterPro" id="IPR025665">
    <property type="entry name" value="Beta-barrel_OMP_2"/>
</dbReference>
<feature type="signal peptide" evidence="1">
    <location>
        <begin position="1"/>
        <end position="16"/>
    </location>
</feature>
<proteinExistence type="predicted"/>
<dbReference type="Pfam" id="PF13568">
    <property type="entry name" value="OMP_b-brl_2"/>
    <property type="match status" value="1"/>
</dbReference>
<protein>
    <submittedName>
        <fullName evidence="3">Porin family protein</fullName>
    </submittedName>
</protein>
<accession>A0ABW5ZAD6</accession>
<sequence length="230" mass="26540">MKKIFAFLLFSQIIFAQGGIFDKNPIINQENWNKQRVHWGYYLGFNQLDFKFDYLSVTEDVQVGTTTGFNVGLIGNLRLSEYFDFRFEPGLYITQRNLTYPNILSTSDQLREVKSTYIFFPLLIKYSALRAGNVRPFLIGGVSTALNLGSNSDASDDNYNERFRMTKWTNFYEAGFGIDIYTEYFIFSPSIRGVFSMNDELIRDNTAGSPWTGNVDAMKTRGFFVNFAFH</sequence>
<reference evidence="4" key="1">
    <citation type="journal article" date="2019" name="Int. J. Syst. Evol. Microbiol.">
        <title>The Global Catalogue of Microorganisms (GCM) 10K type strain sequencing project: providing services to taxonomists for standard genome sequencing and annotation.</title>
        <authorList>
            <consortium name="The Broad Institute Genomics Platform"/>
            <consortium name="The Broad Institute Genome Sequencing Center for Infectious Disease"/>
            <person name="Wu L."/>
            <person name="Ma J."/>
        </authorList>
    </citation>
    <scope>NUCLEOTIDE SEQUENCE [LARGE SCALE GENOMIC DNA]</scope>
    <source>
        <strain evidence="4">KCTC 52644</strain>
    </source>
</reference>
<evidence type="ECO:0000256" key="1">
    <source>
        <dbReference type="SAM" id="SignalP"/>
    </source>
</evidence>
<feature type="domain" description="Outer membrane protein beta-barrel" evidence="2">
    <location>
        <begin position="31"/>
        <end position="200"/>
    </location>
</feature>
<evidence type="ECO:0000259" key="2">
    <source>
        <dbReference type="Pfam" id="PF13568"/>
    </source>
</evidence>
<evidence type="ECO:0000313" key="4">
    <source>
        <dbReference type="Proteomes" id="UP001597549"/>
    </source>
</evidence>
<comment type="caution">
    <text evidence="3">The sequence shown here is derived from an EMBL/GenBank/DDBJ whole genome shotgun (WGS) entry which is preliminary data.</text>
</comment>
<dbReference type="RefSeq" id="WP_379808735.1">
    <property type="nucleotide sequence ID" value="NZ_JBHUOL010000022.1"/>
</dbReference>
<feature type="chain" id="PRO_5045969584" evidence="1">
    <location>
        <begin position="17"/>
        <end position="230"/>
    </location>
</feature>
<dbReference type="Proteomes" id="UP001597549">
    <property type="component" value="Unassembled WGS sequence"/>
</dbReference>
<name>A0ABW5ZAD6_9FLAO</name>
<dbReference type="EMBL" id="JBHUOL010000022">
    <property type="protein sequence ID" value="MFD2909834.1"/>
    <property type="molecule type" value="Genomic_DNA"/>
</dbReference>
<organism evidence="3 4">
    <name type="scientific">Flavobacterium ardleyense</name>
    <dbReference type="NCBI Taxonomy" id="2038737"/>
    <lineage>
        <taxon>Bacteria</taxon>
        <taxon>Pseudomonadati</taxon>
        <taxon>Bacteroidota</taxon>
        <taxon>Flavobacteriia</taxon>
        <taxon>Flavobacteriales</taxon>
        <taxon>Flavobacteriaceae</taxon>
        <taxon>Flavobacterium</taxon>
    </lineage>
</organism>
<keyword evidence="1" id="KW-0732">Signal</keyword>
<keyword evidence="4" id="KW-1185">Reference proteome</keyword>